<evidence type="ECO:0000256" key="4">
    <source>
        <dbReference type="ARBA" id="ARBA00045182"/>
    </source>
</evidence>
<organism evidence="7 8">
    <name type="scientific">Oikopleura dioica</name>
    <name type="common">Tunicate</name>
    <dbReference type="NCBI Taxonomy" id="34765"/>
    <lineage>
        <taxon>Eukaryota</taxon>
        <taxon>Metazoa</taxon>
        <taxon>Chordata</taxon>
        <taxon>Tunicata</taxon>
        <taxon>Appendicularia</taxon>
        <taxon>Copelata</taxon>
        <taxon>Oikopleuridae</taxon>
        <taxon>Oikopleura</taxon>
    </lineage>
</organism>
<dbReference type="Pfam" id="PF24161">
    <property type="entry name" value="CCDC39"/>
    <property type="match status" value="1"/>
</dbReference>
<feature type="coiled-coil region" evidence="5">
    <location>
        <begin position="19"/>
        <end position="137"/>
    </location>
</feature>
<feature type="coiled-coil region" evidence="5">
    <location>
        <begin position="460"/>
        <end position="513"/>
    </location>
</feature>
<feature type="coiled-coil region" evidence="5">
    <location>
        <begin position="777"/>
        <end position="811"/>
    </location>
</feature>
<evidence type="ECO:0000313" key="7">
    <source>
        <dbReference type="EMBL" id="CAG5076858.1"/>
    </source>
</evidence>
<evidence type="ECO:0000256" key="2">
    <source>
        <dbReference type="ARBA" id="ARBA00016725"/>
    </source>
</evidence>
<sequence length="957" mass="110847">MSSSARIAEDIGWDDGLEIPVANSENKKLTAKLQELRRNYDQKSGESENLKVKIKNLESHLKTVREELQNTLQMRNTRKKELDTEKHFTVVSEHENSRLSQLIRSLEKQLESLREQRNVFENKIYQTNSKVEQLKNQMQWDQHALEAWLEESARRDEDALLFQKYRKQDDSKIKELQLSIETMTEERNAARRKLEVETTETLTAQLELEKIAEEFRTAHTARQDLISQWESSLNSMKQRDADIKSEEDRVEAIREEITARELMIKEKRAFMQTESENNKELEKKIDIKERQNSKLREQKLYIKERTRQLEDDVKTLQYKSDRSRKENDSRIVMVDSLKSQFKQMEGKLSTMQGEMRDIEEKTESARKGLLSAAEAAKEAEKITLENEAKLKEKEAMSSRCRKVAFRKHQELQDAIGEQKQLDLEHHGAKAGLRNLKNALVKLDHESIKTQEIIYNQDFTIANLERRIARVLGEVNSEEKQAIIEKRDKLLALVEKKQERKNMIDAQMRKLSENSRRVTLLLEKCTKEYNYVSSKIEEFELYDDSSKRAHENLIREKQDLMVENAILKLKVKKVEEMADAHVRGIIDLEMHRTRLESSLKERRIEIEQHETLARINVQSYEAMRLTIQKKIHECRTKVTMLRNRFEIINMQLKAPEGEENKSQAFHVIQAAQEKEALKRRGDILHAQIKKAETELEGLENTLVIINGGNERLRHNLRHADENSAEHEEMQNLERNRRTVSETLRHKNRIVNELEDDLHLKEQTLIAHNEMLLRTQAIIDEQNSKRLTLQKEVEKSDERVKRVSERLSKLEKDIKKNADGLQYSSDFVQADARIKALRELSKETLKSIGKIRDRHPELGLELEDSLAAGGLRIPTPSSISSPASSARLSTSRSSIVSRGSRSSQGSAAIATSTVQLGLSQVSAPPNSAESSRAGTARSVRSTRSNTSSTKSKNKTLDKL</sequence>
<dbReference type="Proteomes" id="UP001158576">
    <property type="component" value="Chromosome PAR"/>
</dbReference>
<accession>A0ABN7RMF5</accession>
<keyword evidence="3 5" id="KW-0175">Coiled coil</keyword>
<dbReference type="PANTHER" id="PTHR18962:SF0">
    <property type="entry name" value="COILED-COIL DOMAIN-CONTAINING PROTEIN 39"/>
    <property type="match status" value="1"/>
</dbReference>
<gene>
    <name evidence="7" type="ORF">OKIOD_LOCUS127</name>
</gene>
<dbReference type="EMBL" id="OU015568">
    <property type="protein sequence ID" value="CAG5076858.1"/>
    <property type="molecule type" value="Genomic_DNA"/>
</dbReference>
<feature type="coiled-coil region" evidence="5">
    <location>
        <begin position="236"/>
        <end position="298"/>
    </location>
</feature>
<dbReference type="InterPro" id="IPR033290">
    <property type="entry name" value="CCDC39"/>
</dbReference>
<evidence type="ECO:0000256" key="5">
    <source>
        <dbReference type="SAM" id="Coils"/>
    </source>
</evidence>
<feature type="region of interest" description="Disordered" evidence="6">
    <location>
        <begin position="871"/>
        <end position="957"/>
    </location>
</feature>
<feature type="coiled-coil region" evidence="5">
    <location>
        <begin position="334"/>
        <end position="394"/>
    </location>
</feature>
<feature type="coiled-coil region" evidence="5">
    <location>
        <begin position="549"/>
        <end position="576"/>
    </location>
</feature>
<comment type="similarity">
    <text evidence="1">Belongs to the CCDC39 family.</text>
</comment>
<feature type="compositionally biased region" description="Low complexity" evidence="6">
    <location>
        <begin position="871"/>
        <end position="908"/>
    </location>
</feature>
<protein>
    <recommendedName>
        <fullName evidence="2">Coiled-coil domain-containing protein 39</fullName>
    </recommendedName>
</protein>
<comment type="function">
    <text evidence="4">Required for assembly of dynein regulatory complex (DRC) and inner dynein arm (IDA) complexes, which are responsible for ciliary beat regulation, thereby playing a central role in motility in cilia and flagella. Probably acts together with CCDC40 to form a molecular ruler that determines the 96 nanometer (nm) repeat length and arrangements of components in cilia and flagella. Not required for outer dynein arm complexes assembly.</text>
</comment>
<feature type="compositionally biased region" description="Low complexity" evidence="6">
    <location>
        <begin position="935"/>
        <end position="948"/>
    </location>
</feature>
<proteinExistence type="inferred from homology"/>
<evidence type="ECO:0000256" key="3">
    <source>
        <dbReference type="ARBA" id="ARBA00023054"/>
    </source>
</evidence>
<evidence type="ECO:0000256" key="1">
    <source>
        <dbReference type="ARBA" id="ARBA00005805"/>
    </source>
</evidence>
<evidence type="ECO:0000256" key="6">
    <source>
        <dbReference type="SAM" id="MobiDB-lite"/>
    </source>
</evidence>
<name>A0ABN7RMF5_OIKDI</name>
<feature type="coiled-coil region" evidence="5">
    <location>
        <begin position="166"/>
        <end position="200"/>
    </location>
</feature>
<feature type="coiled-coil region" evidence="5">
    <location>
        <begin position="673"/>
        <end position="741"/>
    </location>
</feature>
<dbReference type="PANTHER" id="PTHR18962">
    <property type="entry name" value="COILED-COIL DOMAIN-CONTAINING PROTEIN 39"/>
    <property type="match status" value="1"/>
</dbReference>
<evidence type="ECO:0000313" key="8">
    <source>
        <dbReference type="Proteomes" id="UP001158576"/>
    </source>
</evidence>
<reference evidence="7 8" key="1">
    <citation type="submission" date="2021-04" db="EMBL/GenBank/DDBJ databases">
        <authorList>
            <person name="Bliznina A."/>
        </authorList>
    </citation>
    <scope>NUCLEOTIDE SEQUENCE [LARGE SCALE GENOMIC DNA]</scope>
</reference>
<keyword evidence="8" id="KW-1185">Reference proteome</keyword>
<feature type="compositionally biased region" description="Polar residues" evidence="6">
    <location>
        <begin position="909"/>
        <end position="931"/>
    </location>
</feature>